<organism evidence="2 3">
    <name type="scientific">Ambispora leptoticha</name>
    <dbReference type="NCBI Taxonomy" id="144679"/>
    <lineage>
        <taxon>Eukaryota</taxon>
        <taxon>Fungi</taxon>
        <taxon>Fungi incertae sedis</taxon>
        <taxon>Mucoromycota</taxon>
        <taxon>Glomeromycotina</taxon>
        <taxon>Glomeromycetes</taxon>
        <taxon>Archaeosporales</taxon>
        <taxon>Ambisporaceae</taxon>
        <taxon>Ambispora</taxon>
    </lineage>
</organism>
<protein>
    <submittedName>
        <fullName evidence="2">1612_t:CDS:1</fullName>
    </submittedName>
</protein>
<dbReference type="InterPro" id="IPR015915">
    <property type="entry name" value="Kelch-typ_b-propeller"/>
</dbReference>
<comment type="caution">
    <text evidence="2">The sequence shown here is derived from an EMBL/GenBank/DDBJ whole genome shotgun (WGS) entry which is preliminary data.</text>
</comment>
<dbReference type="EMBL" id="CAJVPS010009307">
    <property type="protein sequence ID" value="CAG8649108.1"/>
    <property type="molecule type" value="Genomic_DNA"/>
</dbReference>
<dbReference type="SUPFAM" id="SSF117281">
    <property type="entry name" value="Kelch motif"/>
    <property type="match status" value="1"/>
</dbReference>
<dbReference type="AlphaFoldDB" id="A0A9N9DR66"/>
<dbReference type="Gene3D" id="2.120.10.80">
    <property type="entry name" value="Kelch-type beta propeller"/>
    <property type="match status" value="2"/>
</dbReference>
<reference evidence="2" key="1">
    <citation type="submission" date="2021-06" db="EMBL/GenBank/DDBJ databases">
        <authorList>
            <person name="Kallberg Y."/>
            <person name="Tangrot J."/>
            <person name="Rosling A."/>
        </authorList>
    </citation>
    <scope>NUCLEOTIDE SEQUENCE</scope>
    <source>
        <strain evidence="2">FL130A</strain>
    </source>
</reference>
<evidence type="ECO:0000313" key="2">
    <source>
        <dbReference type="EMBL" id="CAG8649108.1"/>
    </source>
</evidence>
<sequence length="424" mass="46684">MKSQNWLIRMRVCVLTLLIYVIIPNIPSVNSITPPGRYSHNANLINSKIYFLGGVDERDKLLDDFFFLDVSGGTNFDDFSFQNFLVDMENPGISWGTTVTAQESIIYLYGGLKTNSNGDWQLANHSYSIDVINSALWTEKEIPLDSGPKGRRSMTSIVDKAGIIYVFGGSNQTIDGETRGNYDTTMYKLNSVTGLWSQAPLRTLGIDNTTLPGFDYSATMLGDGKIIYIGGQLANGVYLDMNKVWSYNTLNDQWTLNQVGGEEISSRAAHSAVLALAILDTTTWTWSKPLITNPSMTRHAHTATLYKNYMIVAFGAHQQNLDSVIISNNFISILDTSNGTFKWVPSLYQSTGPNNSTSNNVTSASTNNSNERLGIIVGASAAGFVGFSILVASCVLLYRHLDQKRQLNKAMIEGHSGMTEVVRV</sequence>
<accession>A0A9N9DR66</accession>
<keyword evidence="1" id="KW-0812">Transmembrane</keyword>
<name>A0A9N9DR66_9GLOM</name>
<keyword evidence="1" id="KW-0472">Membrane</keyword>
<dbReference type="OrthoDB" id="432528at2759"/>
<gene>
    <name evidence="2" type="ORF">ALEPTO_LOCUS9951</name>
</gene>
<keyword evidence="1" id="KW-1133">Transmembrane helix</keyword>
<evidence type="ECO:0000256" key="1">
    <source>
        <dbReference type="SAM" id="Phobius"/>
    </source>
</evidence>
<feature type="transmembrane region" description="Helical" evidence="1">
    <location>
        <begin position="373"/>
        <end position="398"/>
    </location>
</feature>
<evidence type="ECO:0000313" key="3">
    <source>
        <dbReference type="Proteomes" id="UP000789508"/>
    </source>
</evidence>
<proteinExistence type="predicted"/>
<dbReference type="Pfam" id="PF24681">
    <property type="entry name" value="Kelch_KLHDC2_KLHL20_DRC7"/>
    <property type="match status" value="1"/>
</dbReference>
<dbReference type="Proteomes" id="UP000789508">
    <property type="component" value="Unassembled WGS sequence"/>
</dbReference>
<keyword evidence="3" id="KW-1185">Reference proteome</keyword>
<dbReference type="PANTHER" id="PTHR23244">
    <property type="entry name" value="KELCH REPEAT DOMAIN"/>
    <property type="match status" value="1"/>
</dbReference>